<dbReference type="HOGENOM" id="CLU_027562_9_6_11"/>
<keyword evidence="5 10" id="KW-0159">Chromosome partition</keyword>
<evidence type="ECO:0000256" key="5">
    <source>
        <dbReference type="ARBA" id="ARBA00022829"/>
    </source>
</evidence>
<evidence type="ECO:0000313" key="13">
    <source>
        <dbReference type="EMBL" id="ACU94655.1"/>
    </source>
</evidence>
<evidence type="ECO:0000256" key="4">
    <source>
        <dbReference type="ARBA" id="ARBA00022618"/>
    </source>
</evidence>
<dbReference type="InterPro" id="IPR013762">
    <property type="entry name" value="Integrase-like_cat_sf"/>
</dbReference>
<keyword evidence="6 10" id="KW-0229">DNA integration</keyword>
<dbReference type="GO" id="GO:0005737">
    <property type="term" value="C:cytoplasm"/>
    <property type="evidence" value="ECO:0007669"/>
    <property type="project" value="UniProtKB-SubCell"/>
</dbReference>
<dbReference type="HAMAP" id="MF_01808">
    <property type="entry name" value="Recomb_XerC_XerD"/>
    <property type="match status" value="1"/>
</dbReference>
<dbReference type="Pfam" id="PF02899">
    <property type="entry name" value="Phage_int_SAM_1"/>
    <property type="match status" value="1"/>
</dbReference>
<dbReference type="eggNOG" id="COG4974">
    <property type="taxonomic scope" value="Bacteria"/>
</dbReference>
<dbReference type="InterPro" id="IPR002104">
    <property type="entry name" value="Integrase_catalytic"/>
</dbReference>
<evidence type="ECO:0000259" key="11">
    <source>
        <dbReference type="PROSITE" id="PS51898"/>
    </source>
</evidence>
<dbReference type="SUPFAM" id="SSF56349">
    <property type="entry name" value="DNA breaking-rejoining enzymes"/>
    <property type="match status" value="1"/>
</dbReference>
<dbReference type="Proteomes" id="UP000000954">
    <property type="component" value="Chromosome"/>
</dbReference>
<feature type="active site" evidence="10">
    <location>
        <position position="150"/>
    </location>
</feature>
<dbReference type="Gene3D" id="1.10.443.10">
    <property type="entry name" value="Intergrase catalytic core"/>
    <property type="match status" value="1"/>
</dbReference>
<feature type="domain" description="Core-binding (CB)" evidence="12">
    <location>
        <begin position="1"/>
        <end position="89"/>
    </location>
</feature>
<protein>
    <recommendedName>
        <fullName evidence="10">Tyrosine recombinase XerC</fullName>
    </recommendedName>
</protein>
<comment type="function">
    <text evidence="10">Site-specific tyrosine recombinase, which acts by catalyzing the cutting and rejoining of the recombining DNA molecules. The XerC-XerD complex is essential to convert dimers of the bacterial chromosome into monomers to permit their segregation at cell division. It also contributes to the segregational stability of plasmids.</text>
</comment>
<dbReference type="STRING" id="469378.Ccur_09590"/>
<dbReference type="PROSITE" id="PS51898">
    <property type="entry name" value="TYR_RECOMBINASE"/>
    <property type="match status" value="1"/>
</dbReference>
<evidence type="ECO:0000256" key="9">
    <source>
        <dbReference type="ARBA" id="ARBA00023306"/>
    </source>
</evidence>
<comment type="subunit">
    <text evidence="10">Forms a cyclic heterotetrameric complex composed of two molecules of XerC and two molecules of XerD.</text>
</comment>
<feature type="active site" evidence="10">
    <location>
        <position position="249"/>
    </location>
</feature>
<keyword evidence="8 10" id="KW-0233">DNA recombination</keyword>
<dbReference type="GO" id="GO:0006313">
    <property type="term" value="P:DNA transposition"/>
    <property type="evidence" value="ECO:0007669"/>
    <property type="project" value="UniProtKB-UniRule"/>
</dbReference>
<keyword evidence="9 10" id="KW-0131">Cell cycle</keyword>
<keyword evidence="7 10" id="KW-0238">DNA-binding</keyword>
<comment type="similarity">
    <text evidence="10">Belongs to the 'phage' integrase family. XerC subfamily.</text>
</comment>
<keyword evidence="14" id="KW-1185">Reference proteome</keyword>
<dbReference type="InterPro" id="IPR011932">
    <property type="entry name" value="Recomb_XerD"/>
</dbReference>
<dbReference type="EMBL" id="CP001682">
    <property type="protein sequence ID" value="ACU94655.1"/>
    <property type="molecule type" value="Genomic_DNA"/>
</dbReference>
<dbReference type="Pfam" id="PF00589">
    <property type="entry name" value="Phage_integrase"/>
    <property type="match status" value="1"/>
</dbReference>
<comment type="subcellular location">
    <subcellularLocation>
        <location evidence="1 10">Cytoplasm</location>
    </subcellularLocation>
</comment>
<evidence type="ECO:0000256" key="7">
    <source>
        <dbReference type="ARBA" id="ARBA00023125"/>
    </source>
</evidence>
<dbReference type="InterPro" id="IPR004107">
    <property type="entry name" value="Integrase_SAM-like_N"/>
</dbReference>
<evidence type="ECO:0000259" key="12">
    <source>
        <dbReference type="PROSITE" id="PS51900"/>
    </source>
</evidence>
<name>C7MP15_CRYCD</name>
<sequence>MDDTVREFLSYLRVERGAATSTVRAYEHDLTRYVEFLASLQPAGTAISWSHITRDNIVAFESSLKDQGLALTSRARALSSIKSFHRFLEVDGRCSKNPASLISLPKKPQRLPDVLSIDTVGRLLDSSIGDRPVDLRDRALLEVLYGCGLRASELCGLDVDRVNTDDGVLLVRGKGDKERIVPLAGTAEKALCDYLEHGRPVLARAGRTSTMAVFLNARGSRLTRQSVHRIVRNAGLRVGIDNLHPHTLRHSCATHLLEGGADLRIIQDMLGHSDIATTQIYTHVQQTHLQEEYRSAHPRARR</sequence>
<dbReference type="InterPro" id="IPR044068">
    <property type="entry name" value="CB"/>
</dbReference>
<dbReference type="RefSeq" id="WP_012803341.1">
    <property type="nucleotide sequence ID" value="NC_013170.1"/>
</dbReference>
<reference evidence="13 14" key="1">
    <citation type="journal article" date="2009" name="Stand. Genomic Sci.">
        <title>Complete genome sequence of Cryptobacterium curtum type strain (12-3).</title>
        <authorList>
            <person name="Mavrommatis K."/>
            <person name="Pukall R."/>
            <person name="Rohde C."/>
            <person name="Chen F."/>
            <person name="Sims D."/>
            <person name="Brettin T."/>
            <person name="Kuske C."/>
            <person name="Detter J.C."/>
            <person name="Han C."/>
            <person name="Lapidus A."/>
            <person name="Copeland A."/>
            <person name="Glavina Del Rio T."/>
            <person name="Nolan M."/>
            <person name="Lucas S."/>
            <person name="Tice H."/>
            <person name="Cheng J.F."/>
            <person name="Bruce D."/>
            <person name="Goodwin L."/>
            <person name="Pitluck S."/>
            <person name="Ovchinnikova G."/>
            <person name="Pati A."/>
            <person name="Ivanova N."/>
            <person name="Chen A."/>
            <person name="Palaniappan K."/>
            <person name="Chain P."/>
            <person name="D'haeseleer P."/>
            <person name="Goker M."/>
            <person name="Bristow J."/>
            <person name="Eisen J.A."/>
            <person name="Markowitz V."/>
            <person name="Hugenholtz P."/>
            <person name="Rohde M."/>
            <person name="Klenk H.P."/>
            <person name="Kyrpides N.C."/>
        </authorList>
    </citation>
    <scope>NUCLEOTIDE SEQUENCE [LARGE SCALE GENOMIC DNA]</scope>
    <source>
        <strain evidence="14">ATCC 700683 / DSM 15641 / 12-3</strain>
    </source>
</reference>
<evidence type="ECO:0000313" key="14">
    <source>
        <dbReference type="Proteomes" id="UP000000954"/>
    </source>
</evidence>
<dbReference type="PROSITE" id="PS51900">
    <property type="entry name" value="CB"/>
    <property type="match status" value="1"/>
</dbReference>
<dbReference type="PANTHER" id="PTHR30349:SF81">
    <property type="entry name" value="TYROSINE RECOMBINASE XERC"/>
    <property type="match status" value="1"/>
</dbReference>
<dbReference type="GO" id="GO:0009037">
    <property type="term" value="F:tyrosine-based site-specific recombinase activity"/>
    <property type="evidence" value="ECO:0007669"/>
    <property type="project" value="UniProtKB-UniRule"/>
</dbReference>
<accession>C7MP15</accession>
<dbReference type="Gene3D" id="1.10.150.130">
    <property type="match status" value="1"/>
</dbReference>
<feature type="active site" evidence="10">
    <location>
        <position position="246"/>
    </location>
</feature>
<organism evidence="13 14">
    <name type="scientific">Cryptobacterium curtum (strain ATCC 700683 / DSM 15641 / CCUG 43107 / 12-3)</name>
    <dbReference type="NCBI Taxonomy" id="469378"/>
    <lineage>
        <taxon>Bacteria</taxon>
        <taxon>Bacillati</taxon>
        <taxon>Actinomycetota</taxon>
        <taxon>Coriobacteriia</taxon>
        <taxon>Eggerthellales</taxon>
        <taxon>Eggerthellaceae</taxon>
        <taxon>Cryptobacterium</taxon>
    </lineage>
</organism>
<dbReference type="NCBIfam" id="NF001399">
    <property type="entry name" value="PRK00283.1"/>
    <property type="match status" value="1"/>
</dbReference>
<keyword evidence="4 10" id="KW-0132">Cell division</keyword>
<evidence type="ECO:0000256" key="2">
    <source>
        <dbReference type="ARBA" id="ARBA00010450"/>
    </source>
</evidence>
<dbReference type="GO" id="GO:0007059">
    <property type="term" value="P:chromosome segregation"/>
    <property type="evidence" value="ECO:0007669"/>
    <property type="project" value="UniProtKB-UniRule"/>
</dbReference>
<evidence type="ECO:0000256" key="1">
    <source>
        <dbReference type="ARBA" id="ARBA00004496"/>
    </source>
</evidence>
<dbReference type="InterPro" id="IPR011010">
    <property type="entry name" value="DNA_brk_join_enz"/>
</dbReference>
<dbReference type="CDD" id="cd00798">
    <property type="entry name" value="INT_XerDC_C"/>
    <property type="match status" value="1"/>
</dbReference>
<dbReference type="GO" id="GO:0003677">
    <property type="term" value="F:DNA binding"/>
    <property type="evidence" value="ECO:0007669"/>
    <property type="project" value="UniProtKB-UniRule"/>
</dbReference>
<evidence type="ECO:0000256" key="10">
    <source>
        <dbReference type="HAMAP-Rule" id="MF_01808"/>
    </source>
</evidence>
<dbReference type="InterPro" id="IPR010998">
    <property type="entry name" value="Integrase_recombinase_N"/>
</dbReference>
<evidence type="ECO:0000256" key="6">
    <source>
        <dbReference type="ARBA" id="ARBA00022908"/>
    </source>
</evidence>
<proteinExistence type="inferred from homology"/>
<feature type="active site" evidence="10">
    <location>
        <position position="174"/>
    </location>
</feature>
<dbReference type="NCBIfam" id="TIGR02225">
    <property type="entry name" value="recomb_XerD"/>
    <property type="match status" value="1"/>
</dbReference>
<keyword evidence="3 10" id="KW-0963">Cytoplasm</keyword>
<feature type="active site" description="O-(3'-phospho-DNA)-tyrosine intermediate" evidence="10">
    <location>
        <position position="281"/>
    </location>
</feature>
<comment type="similarity">
    <text evidence="2">Belongs to the 'phage' integrase family. XerD subfamily.</text>
</comment>
<dbReference type="KEGG" id="ccu:Ccur_09590"/>
<dbReference type="InterPro" id="IPR050090">
    <property type="entry name" value="Tyrosine_recombinase_XerCD"/>
</dbReference>
<feature type="domain" description="Tyr recombinase" evidence="11">
    <location>
        <begin position="110"/>
        <end position="294"/>
    </location>
</feature>
<dbReference type="GO" id="GO:0051301">
    <property type="term" value="P:cell division"/>
    <property type="evidence" value="ECO:0007669"/>
    <property type="project" value="UniProtKB-KW"/>
</dbReference>
<dbReference type="InterPro" id="IPR023009">
    <property type="entry name" value="Tyrosine_recombinase_XerC/XerD"/>
</dbReference>
<dbReference type="SUPFAM" id="SSF47823">
    <property type="entry name" value="lambda integrase-like, N-terminal domain"/>
    <property type="match status" value="1"/>
</dbReference>
<dbReference type="OrthoDB" id="9801717at2"/>
<feature type="active site" evidence="10">
    <location>
        <position position="272"/>
    </location>
</feature>
<dbReference type="AlphaFoldDB" id="C7MP15"/>
<evidence type="ECO:0000256" key="3">
    <source>
        <dbReference type="ARBA" id="ARBA00022490"/>
    </source>
</evidence>
<gene>
    <name evidence="10" type="primary">xerC</name>
    <name evidence="13" type="ordered locus">Ccur_09590</name>
</gene>
<dbReference type="PANTHER" id="PTHR30349">
    <property type="entry name" value="PHAGE INTEGRASE-RELATED"/>
    <property type="match status" value="1"/>
</dbReference>
<evidence type="ECO:0000256" key="8">
    <source>
        <dbReference type="ARBA" id="ARBA00023172"/>
    </source>
</evidence>